<sequence>MLFATVFGNSVMALIDKLLARSAPPGAAVKRKTIVRVLLDDAGHVQDVVLKMSCGDPAKDAHALDEVRKMRFARGQLGSGTVRRWHELAYAAD</sequence>
<keyword evidence="2" id="KW-1185">Reference proteome</keyword>
<organism evidence="1 2">
    <name type="scientific">Caballeronia fortuita</name>
    <dbReference type="NCBI Taxonomy" id="1777138"/>
    <lineage>
        <taxon>Bacteria</taxon>
        <taxon>Pseudomonadati</taxon>
        <taxon>Pseudomonadota</taxon>
        <taxon>Betaproteobacteria</taxon>
        <taxon>Burkholderiales</taxon>
        <taxon>Burkholderiaceae</taxon>
        <taxon>Caballeronia</taxon>
    </lineage>
</organism>
<dbReference type="EMBL" id="FCNX02000008">
    <property type="protein sequence ID" value="SAK76431.1"/>
    <property type="molecule type" value="Genomic_DNA"/>
</dbReference>
<accession>A0A158C2F3</accession>
<evidence type="ECO:0008006" key="3">
    <source>
        <dbReference type="Google" id="ProtNLM"/>
    </source>
</evidence>
<dbReference type="SUPFAM" id="SSF74653">
    <property type="entry name" value="TolA/TonB C-terminal domain"/>
    <property type="match status" value="1"/>
</dbReference>
<reference evidence="1" key="1">
    <citation type="submission" date="2016-01" db="EMBL/GenBank/DDBJ databases">
        <authorList>
            <person name="Peeters C."/>
        </authorList>
    </citation>
    <scope>NUCLEOTIDE SEQUENCE</scope>
    <source>
        <strain evidence="1">LMG 29320</strain>
    </source>
</reference>
<dbReference type="AlphaFoldDB" id="A0A158C2F3"/>
<evidence type="ECO:0000313" key="2">
    <source>
        <dbReference type="Proteomes" id="UP000054903"/>
    </source>
</evidence>
<proteinExistence type="predicted"/>
<protein>
    <recommendedName>
        <fullName evidence="3">Gram-negative bacterial tonB protein</fullName>
    </recommendedName>
</protein>
<gene>
    <name evidence="1" type="ORF">AWB77_03565</name>
</gene>
<dbReference type="Gene3D" id="3.30.1150.10">
    <property type="match status" value="1"/>
</dbReference>
<dbReference type="Proteomes" id="UP000054903">
    <property type="component" value="Unassembled WGS sequence"/>
</dbReference>
<comment type="caution">
    <text evidence="1">The sequence shown here is derived from an EMBL/GenBank/DDBJ whole genome shotgun (WGS) entry which is preliminary data.</text>
</comment>
<name>A0A158C2F3_9BURK</name>
<evidence type="ECO:0000313" key="1">
    <source>
        <dbReference type="EMBL" id="SAK76431.1"/>
    </source>
</evidence>
<dbReference type="STRING" id="1777138.AWB77_03565"/>